<evidence type="ECO:0008006" key="3">
    <source>
        <dbReference type="Google" id="ProtNLM"/>
    </source>
</evidence>
<organism evidence="1 2">
    <name type="scientific">Scopulibacillus darangshiensis</name>
    <dbReference type="NCBI Taxonomy" id="442528"/>
    <lineage>
        <taxon>Bacteria</taxon>
        <taxon>Bacillati</taxon>
        <taxon>Bacillota</taxon>
        <taxon>Bacilli</taxon>
        <taxon>Bacillales</taxon>
        <taxon>Sporolactobacillaceae</taxon>
        <taxon>Scopulibacillus</taxon>
    </lineage>
</organism>
<evidence type="ECO:0000313" key="2">
    <source>
        <dbReference type="Proteomes" id="UP000295416"/>
    </source>
</evidence>
<protein>
    <recommendedName>
        <fullName evidence="3">Spore germination protein GerPA/GerPF</fullName>
    </recommendedName>
</protein>
<reference evidence="1 2" key="1">
    <citation type="submission" date="2019-03" db="EMBL/GenBank/DDBJ databases">
        <title>Genomic Encyclopedia of Type Strains, Phase IV (KMG-IV): sequencing the most valuable type-strain genomes for metagenomic binning, comparative biology and taxonomic classification.</title>
        <authorList>
            <person name="Goeker M."/>
        </authorList>
    </citation>
    <scope>NUCLEOTIDE SEQUENCE [LARGE SCALE GENOMIC DNA]</scope>
    <source>
        <strain evidence="1 2">DSM 19377</strain>
    </source>
</reference>
<dbReference type="AlphaFoldDB" id="A0A4R2P4C1"/>
<keyword evidence="2" id="KW-1185">Reference proteome</keyword>
<comment type="caution">
    <text evidence="1">The sequence shown here is derived from an EMBL/GenBank/DDBJ whole genome shotgun (WGS) entry which is preliminary data.</text>
</comment>
<dbReference type="Proteomes" id="UP000295416">
    <property type="component" value="Unassembled WGS sequence"/>
</dbReference>
<gene>
    <name evidence="1" type="ORF">EV207_11426</name>
</gene>
<dbReference type="EMBL" id="SLXK01000014">
    <property type="protein sequence ID" value="TCP28904.1"/>
    <property type="molecule type" value="Genomic_DNA"/>
</dbReference>
<evidence type="ECO:0000313" key="1">
    <source>
        <dbReference type="EMBL" id="TCP28904.1"/>
    </source>
</evidence>
<proteinExistence type="predicted"/>
<accession>A0A4R2P4C1</accession>
<sequence>MIKVGKDSDVYVQINAININVLSNCAGVFSGSNNQPLWSSNSKNNMGFGREFGNSNSSISIINAVFDNDMEDLTIWKKSGAGKGDNGEEGTS</sequence>
<name>A0A4R2P4C1_9BACL</name>